<name>A0AC34Q1X5_9BILA</name>
<organism evidence="1 2">
    <name type="scientific">Panagrolaimus sp. JU765</name>
    <dbReference type="NCBI Taxonomy" id="591449"/>
    <lineage>
        <taxon>Eukaryota</taxon>
        <taxon>Metazoa</taxon>
        <taxon>Ecdysozoa</taxon>
        <taxon>Nematoda</taxon>
        <taxon>Chromadorea</taxon>
        <taxon>Rhabditida</taxon>
        <taxon>Tylenchina</taxon>
        <taxon>Panagrolaimomorpha</taxon>
        <taxon>Panagrolaimoidea</taxon>
        <taxon>Panagrolaimidae</taxon>
        <taxon>Panagrolaimus</taxon>
    </lineage>
</organism>
<evidence type="ECO:0000313" key="1">
    <source>
        <dbReference type="Proteomes" id="UP000887576"/>
    </source>
</evidence>
<protein>
    <submittedName>
        <fullName evidence="2">WD repeat-containing protein 48 homolog</fullName>
    </submittedName>
</protein>
<proteinExistence type="predicted"/>
<accession>A0AC34Q1X5</accession>
<dbReference type="Proteomes" id="UP000887576">
    <property type="component" value="Unplaced"/>
</dbReference>
<dbReference type="WBParaSite" id="JU765_v2.g12171.t1">
    <property type="protein sequence ID" value="JU765_v2.g12171.t1"/>
    <property type="gene ID" value="JU765_v2.g12171"/>
</dbReference>
<reference evidence="2" key="1">
    <citation type="submission" date="2022-11" db="UniProtKB">
        <authorList>
            <consortium name="WormBaseParasite"/>
        </authorList>
    </citation>
    <scope>IDENTIFICATION</scope>
</reference>
<evidence type="ECO:0000313" key="2">
    <source>
        <dbReference type="WBParaSite" id="JU765_v2.g12171.t1"/>
    </source>
</evidence>
<sequence>MMVTAPRKRVQLSFILREQFEKRHRGSVVALQYDCVNGHLYSAGADTIIRKWDMRTPSSVTDTKPDGRYLKSMEHHVDWVNDMVLCCGGRCLVSASSDTTLKIWEAEEGKCMSTLRTHRDYVRCLAYAKNVELIASAGLDHCIYLWTVETLTRLSSINNSLSASSFNETTNSIYSIAMNPTASILVSGSPENALRIWDPRSCIRICKLRGHNDNIRSIVVNNDGTQCVSSSSDGTIRLWSIGQQRCIASVNCHTDSVWTIQMDSNFTHVYSGGKDQRVYRTPLNDTTRSKLVLVEDSPIQKILLGEEYLHQIYTSTWNSSIKRWTMPSDFSYSSPPTYGDSEPRMVYQPDIYLPGAPSIREYVVLNDKRHIVTKDTDENVTMWDVLQAKKVDEFGKCDVEPIVRERNKRVFVPNWFNIDVKSGMLQIILDESETFSAWTTAKDAGYTDRLPESRINYGGMMLRSLFSKWPYIAKDEDEESPVGVSEAAPGHTPLLLMEDNGKPVFRCTANDIPSIADSDMQNFFPRWVLDIVERNQFPKYNKISFNLQKFPTVSDKNPKKERLSATEMLTIRKVMEHVYDRMIRPNIESQESNGGASSSVSYHAQYPPNLEQKIEIYCNNQKMEPDIDLRSVKHFIWKQASDLVIQYKVIKSSR</sequence>